<comment type="caution">
    <text evidence="2">The sequence shown here is derived from an EMBL/GenBank/DDBJ whole genome shotgun (WGS) entry which is preliminary data.</text>
</comment>
<evidence type="ECO:0000256" key="1">
    <source>
        <dbReference type="SAM" id="MobiDB-lite"/>
    </source>
</evidence>
<name>A0AAW0Z3X4_9TREE</name>
<dbReference type="AlphaFoldDB" id="A0AAW0Z3X4"/>
<organism evidence="2 3">
    <name type="scientific">Kwoniella newhampshirensis</name>
    <dbReference type="NCBI Taxonomy" id="1651941"/>
    <lineage>
        <taxon>Eukaryota</taxon>
        <taxon>Fungi</taxon>
        <taxon>Dikarya</taxon>
        <taxon>Basidiomycota</taxon>
        <taxon>Agaricomycotina</taxon>
        <taxon>Tremellomycetes</taxon>
        <taxon>Tremellales</taxon>
        <taxon>Cryptococcaceae</taxon>
        <taxon>Kwoniella</taxon>
    </lineage>
</organism>
<gene>
    <name evidence="2" type="ORF">IAR55_000733</name>
</gene>
<keyword evidence="3" id="KW-1185">Reference proteome</keyword>
<feature type="region of interest" description="Disordered" evidence="1">
    <location>
        <begin position="35"/>
        <end position="64"/>
    </location>
</feature>
<dbReference type="EMBL" id="JBCAWK010000002">
    <property type="protein sequence ID" value="KAK8865589.1"/>
    <property type="molecule type" value="Genomic_DNA"/>
</dbReference>
<feature type="region of interest" description="Disordered" evidence="1">
    <location>
        <begin position="235"/>
        <end position="278"/>
    </location>
</feature>
<feature type="compositionally biased region" description="Polar residues" evidence="1">
    <location>
        <begin position="42"/>
        <end position="51"/>
    </location>
</feature>
<reference evidence="2 3" key="1">
    <citation type="journal article" date="2024" name="bioRxiv">
        <title>Comparative genomics of Cryptococcus and Kwoniella reveals pathogenesis evolution and contrasting karyotype dynamics via intercentromeric recombination or chromosome fusion.</title>
        <authorList>
            <person name="Coelho M.A."/>
            <person name="David-Palma M."/>
            <person name="Shea T."/>
            <person name="Bowers K."/>
            <person name="McGinley-Smith S."/>
            <person name="Mohammad A.W."/>
            <person name="Gnirke A."/>
            <person name="Yurkov A.M."/>
            <person name="Nowrousian M."/>
            <person name="Sun S."/>
            <person name="Cuomo C.A."/>
            <person name="Heitman J."/>
        </authorList>
    </citation>
    <scope>NUCLEOTIDE SEQUENCE [LARGE SCALE GENOMIC DNA]</scope>
    <source>
        <strain evidence="2 3">CBS 13917</strain>
    </source>
</reference>
<evidence type="ECO:0000313" key="2">
    <source>
        <dbReference type="EMBL" id="KAK8865589.1"/>
    </source>
</evidence>
<evidence type="ECO:0000313" key="3">
    <source>
        <dbReference type="Proteomes" id="UP001388673"/>
    </source>
</evidence>
<sequence>MSFRSFASQFPRSASRFVPTGGTQTATGIPSLFSRFAPTGPTPSYNPTFTEPSFGPASFFNRPQPVPFSQPDPSEVKIAIHPVGKELLRSHGITQPSRADLNVLLGKGLATVVGGTDGTSPFTAPSAQSFAVRNAVAQQFSSRLGLHVNHPTVQSVTDTYLSRNAHLFEDDDEDNESLPYGAPMGSGFPPPRTAPPYRQSQKPYGMPQGAIPPWGSRYMYGNRVPVGENSYMYFPSNQPSTPGGTPQTTTTTAATPQSDPSPSIWTKGVNPNFTSEKWDRPTTVGEALNQWVSAQRTLAKDDTERYTDNISSASHIWLTAKNDFDNKWRRASVAFGDLAYSVQQTRDPDLMRKFAGLQKNLNQVTEAQKREREASTLIFKIHQDRSKSMSRSMDMSDLGSKL</sequence>
<proteinExistence type="predicted"/>
<protein>
    <submittedName>
        <fullName evidence="2">Uncharacterized protein</fullName>
    </submittedName>
</protein>
<dbReference type="RefSeq" id="XP_066805068.1">
    <property type="nucleotide sequence ID" value="XM_066943867.1"/>
</dbReference>
<dbReference type="KEGG" id="kne:92177993"/>
<feature type="compositionally biased region" description="Low complexity" evidence="1">
    <location>
        <begin position="239"/>
        <end position="263"/>
    </location>
</feature>
<dbReference type="GeneID" id="92177993"/>
<dbReference type="Proteomes" id="UP001388673">
    <property type="component" value="Unassembled WGS sequence"/>
</dbReference>
<accession>A0AAW0Z3X4</accession>